<dbReference type="EMBL" id="FNDJ01000007">
    <property type="protein sequence ID" value="SDI85506.1"/>
    <property type="molecule type" value="Genomic_DNA"/>
</dbReference>
<organism evidence="1 2">
    <name type="scientific">Nonomuraea jiangxiensis</name>
    <dbReference type="NCBI Taxonomy" id="633440"/>
    <lineage>
        <taxon>Bacteria</taxon>
        <taxon>Bacillati</taxon>
        <taxon>Actinomycetota</taxon>
        <taxon>Actinomycetes</taxon>
        <taxon>Streptosporangiales</taxon>
        <taxon>Streptosporangiaceae</taxon>
        <taxon>Nonomuraea</taxon>
    </lineage>
</organism>
<reference evidence="1 2" key="1">
    <citation type="submission" date="2016-10" db="EMBL/GenBank/DDBJ databases">
        <authorList>
            <person name="de Groot N.N."/>
        </authorList>
    </citation>
    <scope>NUCLEOTIDE SEQUENCE [LARGE SCALE GENOMIC DNA]</scope>
    <source>
        <strain evidence="1 2">CGMCC 4.6533</strain>
    </source>
</reference>
<protein>
    <submittedName>
        <fullName evidence="1">Uncharacterized protein</fullName>
    </submittedName>
</protein>
<evidence type="ECO:0000313" key="1">
    <source>
        <dbReference type="EMBL" id="SDI85506.1"/>
    </source>
</evidence>
<sequence length="35" mass="3756">MTINLTLCVAGQAIPGVIFQEPHVRAAHPDNIECP</sequence>
<name>A0A1G8NZS1_9ACTN</name>
<dbReference type="STRING" id="633440.SAMN05421869_107277"/>
<dbReference type="AlphaFoldDB" id="A0A1G8NZS1"/>
<accession>A0A1G8NZS1</accession>
<proteinExistence type="predicted"/>
<dbReference type="Proteomes" id="UP000199202">
    <property type="component" value="Unassembled WGS sequence"/>
</dbReference>
<keyword evidence="2" id="KW-1185">Reference proteome</keyword>
<evidence type="ECO:0000313" key="2">
    <source>
        <dbReference type="Proteomes" id="UP000199202"/>
    </source>
</evidence>
<gene>
    <name evidence="1" type="ORF">SAMN05421869_107277</name>
</gene>